<name>A0A5E4ZDS5_9BURK</name>
<evidence type="ECO:0000313" key="4">
    <source>
        <dbReference type="Proteomes" id="UP000333828"/>
    </source>
</evidence>
<proteinExistence type="predicted"/>
<keyword evidence="3" id="KW-0675">Receptor</keyword>
<protein>
    <submittedName>
        <fullName evidence="3">IgA FC receptor</fullName>
    </submittedName>
</protein>
<evidence type="ECO:0000313" key="3">
    <source>
        <dbReference type="EMBL" id="VVE58430.1"/>
    </source>
</evidence>
<sequence>MGDIDHARIRRRIGWIAVAVLVVHGLAGVALREWLPELPDLRDHTQRPAMQVTWITTPAPVTPPASAKAVQPAEPTTSPATRLPRTQPVPATPGVPPKPITPELPSPRAITPPAPPASVAPAAPPPDWRADIARGVGQLPPSRASAPAASAERVITDQSQRPAAGGDDTNAPGSATQRAFDNALGNGRPSVSGPSATREGGNPLGTRECIEMNGKKRCARYRNQAADIDPFMKRERLFSPDMR</sequence>
<keyword evidence="2" id="KW-0812">Transmembrane</keyword>
<gene>
    <name evidence="3" type="primary">bag</name>
    <name evidence="3" type="ORF">PIN31115_05315</name>
</gene>
<feature type="compositionally biased region" description="Pro residues" evidence="1">
    <location>
        <begin position="90"/>
        <end position="127"/>
    </location>
</feature>
<feature type="compositionally biased region" description="Low complexity" evidence="1">
    <location>
        <begin position="58"/>
        <end position="70"/>
    </location>
</feature>
<feature type="transmembrane region" description="Helical" evidence="2">
    <location>
        <begin position="12"/>
        <end position="31"/>
    </location>
</feature>
<dbReference type="RefSeq" id="WP_150686605.1">
    <property type="nucleotide sequence ID" value="NZ_CABPSI010000008.1"/>
</dbReference>
<dbReference type="AlphaFoldDB" id="A0A5E4ZDS5"/>
<evidence type="ECO:0000256" key="1">
    <source>
        <dbReference type="SAM" id="MobiDB-lite"/>
    </source>
</evidence>
<accession>A0A5E4ZDS5</accession>
<feature type="compositionally biased region" description="Low complexity" evidence="1">
    <location>
        <begin position="140"/>
        <end position="151"/>
    </location>
</feature>
<feature type="region of interest" description="Disordered" evidence="1">
    <location>
        <begin position="58"/>
        <end position="208"/>
    </location>
</feature>
<keyword evidence="4" id="KW-1185">Reference proteome</keyword>
<organism evidence="3 4">
    <name type="scientific">Pandoraea iniqua</name>
    <dbReference type="NCBI Taxonomy" id="2508288"/>
    <lineage>
        <taxon>Bacteria</taxon>
        <taxon>Pseudomonadati</taxon>
        <taxon>Pseudomonadota</taxon>
        <taxon>Betaproteobacteria</taxon>
        <taxon>Burkholderiales</taxon>
        <taxon>Burkholderiaceae</taxon>
        <taxon>Pandoraea</taxon>
    </lineage>
</organism>
<reference evidence="3 4" key="1">
    <citation type="submission" date="2019-08" db="EMBL/GenBank/DDBJ databases">
        <authorList>
            <person name="Peeters C."/>
        </authorList>
    </citation>
    <scope>NUCLEOTIDE SEQUENCE [LARGE SCALE GENOMIC DNA]</scope>
    <source>
        <strain evidence="3 4">LMG 31115</strain>
    </source>
</reference>
<keyword evidence="2" id="KW-0472">Membrane</keyword>
<dbReference type="Proteomes" id="UP000333828">
    <property type="component" value="Unassembled WGS sequence"/>
</dbReference>
<keyword evidence="2" id="KW-1133">Transmembrane helix</keyword>
<evidence type="ECO:0000256" key="2">
    <source>
        <dbReference type="SAM" id="Phobius"/>
    </source>
</evidence>
<dbReference type="EMBL" id="CABPSI010000008">
    <property type="protein sequence ID" value="VVE58430.1"/>
    <property type="molecule type" value="Genomic_DNA"/>
</dbReference>